<dbReference type="EMBL" id="KV417319">
    <property type="protein sequence ID" value="KZO91683.1"/>
    <property type="molecule type" value="Genomic_DNA"/>
</dbReference>
<keyword evidence="2" id="KW-1185">Reference proteome</keyword>
<name>A0A167HIY3_CALVF</name>
<dbReference type="AlphaFoldDB" id="A0A167HIY3"/>
<sequence>MLPRYCIPIGFCGTILAGHGGRASIEAIHLTCHPPAVIVHEFTFRYHLLLAISSTTPLRWPFSGSLETRGSDMWCIGLRCMGGSLSIQKVNTTCQILSECGLTMQFGTMRS</sequence>
<dbReference type="Proteomes" id="UP000076738">
    <property type="component" value="Unassembled WGS sequence"/>
</dbReference>
<proteinExistence type="predicted"/>
<evidence type="ECO:0000313" key="1">
    <source>
        <dbReference type="EMBL" id="KZO91683.1"/>
    </source>
</evidence>
<evidence type="ECO:0000313" key="2">
    <source>
        <dbReference type="Proteomes" id="UP000076738"/>
    </source>
</evidence>
<gene>
    <name evidence="1" type="ORF">CALVIDRAFT_336797</name>
</gene>
<reference evidence="1 2" key="1">
    <citation type="journal article" date="2016" name="Mol. Biol. Evol.">
        <title>Comparative Genomics of Early-Diverging Mushroom-Forming Fungi Provides Insights into the Origins of Lignocellulose Decay Capabilities.</title>
        <authorList>
            <person name="Nagy L.G."/>
            <person name="Riley R."/>
            <person name="Tritt A."/>
            <person name="Adam C."/>
            <person name="Daum C."/>
            <person name="Floudas D."/>
            <person name="Sun H."/>
            <person name="Yadav J.S."/>
            <person name="Pangilinan J."/>
            <person name="Larsson K.H."/>
            <person name="Matsuura K."/>
            <person name="Barry K."/>
            <person name="Labutti K."/>
            <person name="Kuo R."/>
            <person name="Ohm R.A."/>
            <person name="Bhattacharya S.S."/>
            <person name="Shirouzu T."/>
            <person name="Yoshinaga Y."/>
            <person name="Martin F.M."/>
            <person name="Grigoriev I.V."/>
            <person name="Hibbett D.S."/>
        </authorList>
    </citation>
    <scope>NUCLEOTIDE SEQUENCE [LARGE SCALE GENOMIC DNA]</scope>
    <source>
        <strain evidence="1 2">TUFC12733</strain>
    </source>
</reference>
<protein>
    <submittedName>
        <fullName evidence="1">Uncharacterized protein</fullName>
    </submittedName>
</protein>
<accession>A0A167HIY3</accession>
<organism evidence="1 2">
    <name type="scientific">Calocera viscosa (strain TUFC12733)</name>
    <dbReference type="NCBI Taxonomy" id="1330018"/>
    <lineage>
        <taxon>Eukaryota</taxon>
        <taxon>Fungi</taxon>
        <taxon>Dikarya</taxon>
        <taxon>Basidiomycota</taxon>
        <taxon>Agaricomycotina</taxon>
        <taxon>Dacrymycetes</taxon>
        <taxon>Dacrymycetales</taxon>
        <taxon>Dacrymycetaceae</taxon>
        <taxon>Calocera</taxon>
    </lineage>
</organism>